<proteinExistence type="predicted"/>
<sequence length="265" mass="29480">MSENHLSMTLAEVAERRHDVRVHEGEGARVGEEEYARLVGNVTCHVTRAVELDNPGPYLKLIACLIFTESLYPSSVSYKVIQTFSTGLYQKLKAPNRSTPNSAGGSARISVEFKFYTRTPCIKTQDLRLIGGAATRCFSIIGNSGRCGFIEYQFTAVFRHLRSSEIGSVEKEYYICAENYLSDPKCNSVMERIIAIRKQFNTFRLSDYLGLLKYAHKGKQFGRHQSFPAGWLESSLDEPAPVAGNVPLSGGRKLINALKAKVGKN</sequence>
<accession>A0A894KPK3</accession>
<organism evidence="1">
    <name type="scientific">Stang virus</name>
    <dbReference type="NCBI Taxonomy" id="2800943"/>
    <lineage>
        <taxon>Viruses</taxon>
        <taxon>Riboviria</taxon>
        <taxon>Orthornavirae</taxon>
        <taxon>Negarnaviricota</taxon>
        <taxon>Haploviricotina</taxon>
        <taxon>Monjiviricetes</taxon>
        <taxon>Mononegavirales</taxon>
        <taxon>Rhabdoviridae</taxon>
        <taxon>Deltarhabdovirinae</taxon>
        <taxon>Stangrhavirus</taxon>
        <taxon>Stangrhavirus stang</taxon>
    </lineage>
</organism>
<name>A0A894KPK3_9RHAB</name>
<dbReference type="EMBL" id="MW434775">
    <property type="protein sequence ID" value="QRW41832.1"/>
    <property type="molecule type" value="Genomic_RNA"/>
</dbReference>
<reference evidence="1" key="1">
    <citation type="journal article" date="2020" name="bioRxiv">
        <title>Single mosquito metatranscriptomics identifies vectors, emerging pathogens and reservoirs in one assay.</title>
        <authorList>
            <person name="Batson J."/>
            <person name="Dudas G."/>
            <person name="Haas-Stapleton E."/>
            <person name="Kistler A.L."/>
            <person name="Li L.M."/>
            <person name="Logan P."/>
            <person name="Ratnasiri K."/>
            <person name="Retallack H."/>
        </authorList>
    </citation>
    <scope>NUCLEOTIDE SEQUENCE</scope>
    <source>
        <strain evidence="1">CMS002_053a_PLCR</strain>
    </source>
</reference>
<protein>
    <submittedName>
        <fullName evidence="1">ORF3</fullName>
    </submittedName>
</protein>
<evidence type="ECO:0000313" key="1">
    <source>
        <dbReference type="EMBL" id="QRW41832.1"/>
    </source>
</evidence>